<feature type="transmembrane region" description="Helical" evidence="1">
    <location>
        <begin position="35"/>
        <end position="55"/>
    </location>
</feature>
<accession>A0A1E4T8P4</accession>
<protein>
    <recommendedName>
        <fullName evidence="4">NADH dehydrogenase [ubiquinone] 1 beta subcomplex subunit 4</fullName>
    </recommendedName>
</protein>
<dbReference type="Proteomes" id="UP000094801">
    <property type="component" value="Unassembled WGS sequence"/>
</dbReference>
<dbReference type="EMBL" id="KV453847">
    <property type="protein sequence ID" value="ODV88109.1"/>
    <property type="molecule type" value="Genomic_DNA"/>
</dbReference>
<keyword evidence="1" id="KW-0472">Membrane</keyword>
<organism evidence="2 3">
    <name type="scientific">[Candida] arabinofermentans NRRL YB-2248</name>
    <dbReference type="NCBI Taxonomy" id="983967"/>
    <lineage>
        <taxon>Eukaryota</taxon>
        <taxon>Fungi</taxon>
        <taxon>Dikarya</taxon>
        <taxon>Ascomycota</taxon>
        <taxon>Saccharomycotina</taxon>
        <taxon>Pichiomycetes</taxon>
        <taxon>Pichiales</taxon>
        <taxon>Pichiaceae</taxon>
        <taxon>Ogataea</taxon>
        <taxon>Ogataea/Candida clade</taxon>
    </lineage>
</organism>
<keyword evidence="1" id="KW-0812">Transmembrane</keyword>
<evidence type="ECO:0000256" key="1">
    <source>
        <dbReference type="SAM" id="Phobius"/>
    </source>
</evidence>
<dbReference type="PANTHER" id="PTHR39476:SF1">
    <property type="entry name" value="NADH DEHYDROGENASE [UBIQUINONE] 1 BETA SUBCOMPLEX SUBUNIT 4"/>
    <property type="match status" value="1"/>
</dbReference>
<evidence type="ECO:0000313" key="2">
    <source>
        <dbReference type="EMBL" id="ODV88109.1"/>
    </source>
</evidence>
<keyword evidence="1" id="KW-1133">Transmembrane helix</keyword>
<gene>
    <name evidence="2" type="ORF">CANARDRAFT_26265</name>
</gene>
<dbReference type="AlphaFoldDB" id="A0A1E4T8P4"/>
<reference evidence="3" key="1">
    <citation type="submission" date="2016-04" db="EMBL/GenBank/DDBJ databases">
        <title>Comparative genomics of biotechnologically important yeasts.</title>
        <authorList>
            <consortium name="DOE Joint Genome Institute"/>
            <person name="Riley R."/>
            <person name="Haridas S."/>
            <person name="Wolfe K.H."/>
            <person name="Lopes M.R."/>
            <person name="Hittinger C.T."/>
            <person name="Goker M."/>
            <person name="Salamov A."/>
            <person name="Wisecaver J."/>
            <person name="Long T.M."/>
            <person name="Aerts A.L."/>
            <person name="Barry K."/>
            <person name="Choi C."/>
            <person name="Clum A."/>
            <person name="Coughlan A.Y."/>
            <person name="Deshpande S."/>
            <person name="Douglass A.P."/>
            <person name="Hanson S.J."/>
            <person name="Klenk H.-P."/>
            <person name="Labutti K."/>
            <person name="Lapidus A."/>
            <person name="Lindquist E."/>
            <person name="Lipzen A."/>
            <person name="Meier-Kolthoff J.P."/>
            <person name="Ohm R.A."/>
            <person name="Otillar R.P."/>
            <person name="Pangilinan J."/>
            <person name="Peng Y."/>
            <person name="Rokas A."/>
            <person name="Rosa C.A."/>
            <person name="Scheuner C."/>
            <person name="Sibirny A.A."/>
            <person name="Slot J.C."/>
            <person name="Stielow J.B."/>
            <person name="Sun H."/>
            <person name="Kurtzman C.P."/>
            <person name="Blackwell M."/>
            <person name="Grigoriev I.V."/>
            <person name="Jeffries T.W."/>
        </authorList>
    </citation>
    <scope>NUCLEOTIDE SEQUENCE [LARGE SCALE GENOMIC DNA]</scope>
    <source>
        <strain evidence="3">NRRL YB-2248</strain>
    </source>
</reference>
<evidence type="ECO:0008006" key="4">
    <source>
        <dbReference type="Google" id="ProtNLM"/>
    </source>
</evidence>
<evidence type="ECO:0000313" key="3">
    <source>
        <dbReference type="Proteomes" id="UP000094801"/>
    </source>
</evidence>
<dbReference type="PANTHER" id="PTHR39476">
    <property type="entry name" value="NADH:UBIQUINONE OXIDOREDUCTASE 6.6KD SUBUNIT"/>
    <property type="match status" value="1"/>
</dbReference>
<sequence>MAGHGRHLLHTDPAIEKFGYFRENMSLYYKVNLKSTSMALLYLAVIPVTLMYVSYKTEGINIIGKRRDRPAYDHNYVPRT</sequence>
<dbReference type="OrthoDB" id="15108at2759"/>
<name>A0A1E4T8P4_9ASCO</name>
<proteinExistence type="predicted"/>
<keyword evidence="3" id="KW-1185">Reference proteome</keyword>